<sequence>MNQPNIIFMISHDTGRYLSCYGHQVPTPELDELAEKGIRFDQYYCPAPQCSPSRGSILTGKYPHNNGLIGLAHLNFHINEDESTIPMELKKAGYETALIGFSHETIGETAKGTYSSTYKLGYDRYMGVEGSRAPGVADAAIEYLREKAAAVEEGRPFFANIGFWETHRSFDEYDDIKDDVDNVQVPAYLPDTENIRLDFAQFHGSVKVLDEAVGRIKAALKETGLLENTLIIYTTDHGIAFPRAKGTMKDAGLETALIMYGPKWIQGNGRVIDGLLCNIDMLPTLLELAGAPIPEDIDGISFASPLRGDDAPVREEFFCELTWHDKYHPMRGIRTARYKYVKNFIDGPKIYMPVDIHRSISGPDVREQFYVANEPEELYDLEKDPLEYTNLIHDPGYAEVAEELRRKVENWMTSTDDPILKGPVAGTESAKWAEEALHGRVYVPKNGGKQ</sequence>
<organism evidence="4 5">
    <name type="scientific">Paenibacillus macerans</name>
    <name type="common">Bacillus macerans</name>
    <dbReference type="NCBI Taxonomy" id="44252"/>
    <lineage>
        <taxon>Bacteria</taxon>
        <taxon>Bacillati</taxon>
        <taxon>Bacillota</taxon>
        <taxon>Bacilli</taxon>
        <taxon>Bacillales</taxon>
        <taxon>Paenibacillaceae</taxon>
        <taxon>Paenibacillus</taxon>
    </lineage>
</organism>
<dbReference type="GeneID" id="77011185"/>
<keyword evidence="2" id="KW-0378">Hydrolase</keyword>
<dbReference type="STRING" id="44252.DJ90_3887"/>
<comment type="similarity">
    <text evidence="1">Belongs to the sulfatase family.</text>
</comment>
<dbReference type="GO" id="GO:0004065">
    <property type="term" value="F:arylsulfatase activity"/>
    <property type="evidence" value="ECO:0007669"/>
    <property type="project" value="TreeGrafter"/>
</dbReference>
<evidence type="ECO:0000313" key="4">
    <source>
        <dbReference type="EMBL" id="KFN07801.1"/>
    </source>
</evidence>
<evidence type="ECO:0000313" key="5">
    <source>
        <dbReference type="Proteomes" id="UP000029278"/>
    </source>
</evidence>
<dbReference type="PANTHER" id="PTHR42693:SF53">
    <property type="entry name" value="ENDO-4-O-SULFATASE"/>
    <property type="match status" value="1"/>
</dbReference>
<dbReference type="PATRIC" id="fig|44252.3.peg.3706"/>
<gene>
    <name evidence="4" type="ORF">DJ90_3887</name>
</gene>
<reference evidence="4 5" key="1">
    <citation type="submission" date="2014-04" db="EMBL/GenBank/DDBJ databases">
        <authorList>
            <person name="Bishop-Lilly K.A."/>
            <person name="Broomall S.M."/>
            <person name="Chain P.S."/>
            <person name="Chertkov O."/>
            <person name="Coyne S.R."/>
            <person name="Daligault H.E."/>
            <person name="Davenport K.W."/>
            <person name="Erkkila T."/>
            <person name="Frey K.G."/>
            <person name="Gibbons H.S."/>
            <person name="Gu W."/>
            <person name="Jaissle J."/>
            <person name="Johnson S.L."/>
            <person name="Koroleva G.I."/>
            <person name="Ladner J.T."/>
            <person name="Lo C.-C."/>
            <person name="Minogue T.D."/>
            <person name="Munk C."/>
            <person name="Palacios G.F."/>
            <person name="Redden C.L."/>
            <person name="Rosenzweig C.N."/>
            <person name="Scholz M.B."/>
            <person name="Teshima H."/>
            <person name="Xu Y."/>
        </authorList>
    </citation>
    <scope>NUCLEOTIDE SEQUENCE [LARGE SCALE GENOMIC DNA]</scope>
    <source>
        <strain evidence="4 5">8244</strain>
    </source>
</reference>
<dbReference type="Gene3D" id="3.40.720.10">
    <property type="entry name" value="Alkaline Phosphatase, subunit A"/>
    <property type="match status" value="1"/>
</dbReference>
<evidence type="ECO:0000256" key="1">
    <source>
        <dbReference type="ARBA" id="ARBA00008779"/>
    </source>
</evidence>
<dbReference type="CDD" id="cd16027">
    <property type="entry name" value="SGSH"/>
    <property type="match status" value="1"/>
</dbReference>
<dbReference type="OrthoDB" id="9762324at2"/>
<dbReference type="InterPro" id="IPR050738">
    <property type="entry name" value="Sulfatase"/>
</dbReference>
<dbReference type="InterPro" id="IPR000917">
    <property type="entry name" value="Sulfatase_N"/>
</dbReference>
<dbReference type="Pfam" id="PF00884">
    <property type="entry name" value="Sulfatase"/>
    <property type="match status" value="1"/>
</dbReference>
<dbReference type="SUPFAM" id="SSF53649">
    <property type="entry name" value="Alkaline phosphatase-like"/>
    <property type="match status" value="1"/>
</dbReference>
<protein>
    <submittedName>
        <fullName evidence="4">Type I phosphodiesterase / nucleotide pyrophosphatase family protein</fullName>
    </submittedName>
</protein>
<dbReference type="AlphaFoldDB" id="A0A090ZUI6"/>
<keyword evidence="5" id="KW-1185">Reference proteome</keyword>
<proteinExistence type="inferred from homology"/>
<dbReference type="InterPro" id="IPR017850">
    <property type="entry name" value="Alkaline_phosphatase_core_sf"/>
</dbReference>
<accession>A0A090ZUI6</accession>
<dbReference type="EMBL" id="JMQA01000031">
    <property type="protein sequence ID" value="KFN07801.1"/>
    <property type="molecule type" value="Genomic_DNA"/>
</dbReference>
<comment type="caution">
    <text evidence="4">The sequence shown here is derived from an EMBL/GenBank/DDBJ whole genome shotgun (WGS) entry which is preliminary data.</text>
</comment>
<dbReference type="Proteomes" id="UP000029278">
    <property type="component" value="Unassembled WGS sequence"/>
</dbReference>
<feature type="domain" description="Sulfatase N-terminal" evidence="3">
    <location>
        <begin position="4"/>
        <end position="291"/>
    </location>
</feature>
<dbReference type="HOGENOM" id="CLU_006332_9_3_9"/>
<dbReference type="PANTHER" id="PTHR42693">
    <property type="entry name" value="ARYLSULFATASE FAMILY MEMBER"/>
    <property type="match status" value="1"/>
</dbReference>
<evidence type="ECO:0000256" key="2">
    <source>
        <dbReference type="ARBA" id="ARBA00022801"/>
    </source>
</evidence>
<dbReference type="RefSeq" id="WP_036619390.1">
    <property type="nucleotide sequence ID" value="NZ_JAKOBR010000192.1"/>
</dbReference>
<name>A0A090ZUI6_PAEMA</name>
<evidence type="ECO:0000259" key="3">
    <source>
        <dbReference type="Pfam" id="PF00884"/>
    </source>
</evidence>